<evidence type="ECO:0000313" key="1">
    <source>
        <dbReference type="EMBL" id="KAG0547303.1"/>
    </source>
</evidence>
<dbReference type="EMBL" id="CM027680">
    <property type="protein sequence ID" value="KAG0547303.1"/>
    <property type="molecule type" value="Genomic_DNA"/>
</dbReference>
<reference evidence="1" key="1">
    <citation type="journal article" date="2019" name="BMC Genomics">
        <title>A new reference genome for Sorghum bicolor reveals high levels of sequence similarity between sweet and grain genotypes: implications for the genetics of sugar metabolism.</title>
        <authorList>
            <person name="Cooper E.A."/>
            <person name="Brenton Z.W."/>
            <person name="Flinn B.S."/>
            <person name="Jenkins J."/>
            <person name="Shu S."/>
            <person name="Flowers D."/>
            <person name="Luo F."/>
            <person name="Wang Y."/>
            <person name="Xia P."/>
            <person name="Barry K."/>
            <person name="Daum C."/>
            <person name="Lipzen A."/>
            <person name="Yoshinaga Y."/>
            <person name="Schmutz J."/>
            <person name="Saski C."/>
            <person name="Vermerris W."/>
            <person name="Kresovich S."/>
        </authorList>
    </citation>
    <scope>NUCLEOTIDE SEQUENCE</scope>
</reference>
<dbReference type="Proteomes" id="UP000807115">
    <property type="component" value="Chromosome 1"/>
</dbReference>
<name>A0A921UXF8_SORBI</name>
<protein>
    <submittedName>
        <fullName evidence="1">Uncharacterized protein</fullName>
    </submittedName>
</protein>
<accession>A0A921UXF8</accession>
<reference evidence="1" key="2">
    <citation type="submission" date="2020-10" db="EMBL/GenBank/DDBJ databases">
        <authorList>
            <person name="Cooper E.A."/>
            <person name="Brenton Z.W."/>
            <person name="Flinn B.S."/>
            <person name="Jenkins J."/>
            <person name="Shu S."/>
            <person name="Flowers D."/>
            <person name="Luo F."/>
            <person name="Wang Y."/>
            <person name="Xia P."/>
            <person name="Barry K."/>
            <person name="Daum C."/>
            <person name="Lipzen A."/>
            <person name="Yoshinaga Y."/>
            <person name="Schmutz J."/>
            <person name="Saski C."/>
            <person name="Vermerris W."/>
            <person name="Kresovich S."/>
        </authorList>
    </citation>
    <scope>NUCLEOTIDE SEQUENCE</scope>
</reference>
<gene>
    <name evidence="1" type="ORF">BDA96_01G068000</name>
</gene>
<comment type="caution">
    <text evidence="1">The sequence shown here is derived from an EMBL/GenBank/DDBJ whole genome shotgun (WGS) entry which is preliminary data.</text>
</comment>
<proteinExistence type="predicted"/>
<sequence length="273" mass="29843">MQQSIHILLDAEPLLHPADELVHLLRRVQVLGDAGPFRAALGPRGEPGALLLDAELPEPLVGEEPRRERHERDVDEAERLAAEEFAVAERALQRAEDLDHLRPRLRVAVPLELPQPGAAVVELLVHVVRPEPGLRARVRVAGGGEQRRRPRERLVEVLHDEEGLADGAAVVEEHGDLLVDRVGVEQELALVPQQVVLLQVLVGQALLVQRDAAALPERAHPEVQQLQALLLLPGHRSLASSCSRVVRSLAVCGRWVSGRGVAINGGSMLAVWR</sequence>
<evidence type="ECO:0000313" key="2">
    <source>
        <dbReference type="Proteomes" id="UP000807115"/>
    </source>
</evidence>
<dbReference type="AlphaFoldDB" id="A0A921UXF8"/>
<organism evidence="1 2">
    <name type="scientific">Sorghum bicolor</name>
    <name type="common">Sorghum</name>
    <name type="synonym">Sorghum vulgare</name>
    <dbReference type="NCBI Taxonomy" id="4558"/>
    <lineage>
        <taxon>Eukaryota</taxon>
        <taxon>Viridiplantae</taxon>
        <taxon>Streptophyta</taxon>
        <taxon>Embryophyta</taxon>
        <taxon>Tracheophyta</taxon>
        <taxon>Spermatophyta</taxon>
        <taxon>Magnoliopsida</taxon>
        <taxon>Liliopsida</taxon>
        <taxon>Poales</taxon>
        <taxon>Poaceae</taxon>
        <taxon>PACMAD clade</taxon>
        <taxon>Panicoideae</taxon>
        <taxon>Andropogonodae</taxon>
        <taxon>Andropogoneae</taxon>
        <taxon>Sorghinae</taxon>
        <taxon>Sorghum</taxon>
    </lineage>
</organism>